<dbReference type="HOGENOM" id="CLU_037205_0_0_9"/>
<evidence type="ECO:0000313" key="1">
    <source>
        <dbReference type="EMBL" id="EFB74503.1"/>
    </source>
</evidence>
<gene>
    <name evidence="1" type="ORF">SUBVAR_07158</name>
</gene>
<reference evidence="1" key="1">
    <citation type="submission" date="2009-12" db="EMBL/GenBank/DDBJ databases">
        <authorList>
            <person name="Weinstock G."/>
            <person name="Sodergren E."/>
            <person name="Clifton S."/>
            <person name="Fulton L."/>
            <person name="Fulton B."/>
            <person name="Courtney L."/>
            <person name="Fronick C."/>
            <person name="Harrison M."/>
            <person name="Strong C."/>
            <person name="Farmer C."/>
            <person name="Delahaunty K."/>
            <person name="Markovic C."/>
            <person name="Hall O."/>
            <person name="Minx P."/>
            <person name="Tomlinson C."/>
            <person name="Mitreva M."/>
            <person name="Nelson J."/>
            <person name="Hou S."/>
            <person name="Wollam A."/>
            <person name="Pepin K.H."/>
            <person name="Johnson M."/>
            <person name="Bhonagiri V."/>
            <person name="Nash W.E."/>
            <person name="Warren W."/>
            <person name="Chinwalla A."/>
            <person name="Mardis E.R."/>
            <person name="Wilson R.K."/>
        </authorList>
    </citation>
    <scope>NUCLEOTIDE SEQUENCE [LARGE SCALE GENOMIC DNA]</scope>
    <source>
        <strain evidence="1">DSM 15176</strain>
    </source>
</reference>
<comment type="caution">
    <text evidence="1">The sequence shown here is derived from an EMBL/GenBank/DDBJ whole genome shotgun (WGS) entry which is preliminary data.</text>
</comment>
<sequence length="484" mass="55348">MQSLRAFGYDIATAVADLIDNSITAQANRISVQFEWNNGNPWISISDNGYGMTEDELFEAMKPGSKNPLDERSENDLGRFGLGLKTASLSQCKRLTVASKKDGGRICCRCWDLDVVTQKNAWLLLKVPTETAATIIQKHLDKCPSGTIVIWEKIDRIIPGEHVGDEEYQRAFLNYAQSVKERISVVFSSYMSGPHKVAFEMNGREISMWDPFMTDNPLTTRMPTEYLYVNGNEVKIKTFILPHQKKLSSNEFSLYAGAHGWNAQQGFYIFRNNRLIVEGSWLLNGFEKAEQYRLARIRIDIGNETDSEWNIDVRKSTAVPPISIQNDIKRIAIAARRESATIFRNRGKKLARRARKEQCFVWHQNIRNGKLGYTINRDHPIIREMINADEKNQIKKLLTLIEETIPVPMIISDYSERADNILTPFEGKSTNDYDPMIKTLYDVYRKAGCTIQEAIENIAGTEPYIYEPEKVTLFCEREGIPYGE</sequence>
<evidence type="ECO:0000313" key="2">
    <source>
        <dbReference type="Proteomes" id="UP000003438"/>
    </source>
</evidence>
<accession>D1PRX5</accession>
<dbReference type="Pfam" id="PF13589">
    <property type="entry name" value="HATPase_c_3"/>
    <property type="match status" value="1"/>
</dbReference>
<dbReference type="InterPro" id="IPR036890">
    <property type="entry name" value="HATPase_C_sf"/>
</dbReference>
<protein>
    <submittedName>
        <fullName evidence="1">ATPase</fullName>
    </submittedName>
</protein>
<name>D1PRX5_9FIRM</name>
<organism evidence="1 2">
    <name type="scientific">Subdoligranulum variabile DSM 15176</name>
    <dbReference type="NCBI Taxonomy" id="411471"/>
    <lineage>
        <taxon>Bacteria</taxon>
        <taxon>Bacillati</taxon>
        <taxon>Bacillota</taxon>
        <taxon>Clostridia</taxon>
        <taxon>Eubacteriales</taxon>
        <taxon>Oscillospiraceae</taxon>
        <taxon>Subdoligranulum</taxon>
    </lineage>
</organism>
<keyword evidence="2" id="KW-1185">Reference proteome</keyword>
<dbReference type="STRING" id="411471.SUBVAR_07158"/>
<dbReference type="Gene3D" id="3.30.565.10">
    <property type="entry name" value="Histidine kinase-like ATPase, C-terminal domain"/>
    <property type="match status" value="1"/>
</dbReference>
<proteinExistence type="predicted"/>
<dbReference type="eggNOG" id="COG0323">
    <property type="taxonomic scope" value="Bacteria"/>
</dbReference>
<dbReference type="SUPFAM" id="SSF55874">
    <property type="entry name" value="ATPase domain of HSP90 chaperone/DNA topoisomerase II/histidine kinase"/>
    <property type="match status" value="1"/>
</dbReference>
<dbReference type="EMBL" id="ACBY02000068">
    <property type="protein sequence ID" value="EFB74503.1"/>
    <property type="molecule type" value="Genomic_DNA"/>
</dbReference>
<dbReference type="AlphaFoldDB" id="D1PRX5"/>
<dbReference type="Proteomes" id="UP000003438">
    <property type="component" value="Unassembled WGS sequence"/>
</dbReference>